<evidence type="ECO:0000313" key="4">
    <source>
        <dbReference type="Proteomes" id="UP000632339"/>
    </source>
</evidence>
<feature type="domain" description="Secretion system C-terminal sorting" evidence="2">
    <location>
        <begin position="175"/>
        <end position="235"/>
    </location>
</feature>
<evidence type="ECO:0000259" key="2">
    <source>
        <dbReference type="Pfam" id="PF18962"/>
    </source>
</evidence>
<feature type="signal peptide" evidence="1">
    <location>
        <begin position="1"/>
        <end position="19"/>
    </location>
</feature>
<feature type="chain" id="PRO_5045594123" description="Secretion system C-terminal sorting domain-containing protein" evidence="1">
    <location>
        <begin position="20"/>
        <end position="250"/>
    </location>
</feature>
<dbReference type="NCBIfam" id="TIGR04183">
    <property type="entry name" value="Por_Secre_tail"/>
    <property type="match status" value="1"/>
</dbReference>
<dbReference type="EMBL" id="BMLI01000001">
    <property type="protein sequence ID" value="GGM83492.1"/>
    <property type="molecule type" value="Genomic_DNA"/>
</dbReference>
<dbReference type="RefSeq" id="WP_019945632.1">
    <property type="nucleotide sequence ID" value="NZ_BMLI01000001.1"/>
</dbReference>
<comment type="caution">
    <text evidence="3">The sequence shown here is derived from an EMBL/GenBank/DDBJ whole genome shotgun (WGS) entry which is preliminary data.</text>
</comment>
<dbReference type="Proteomes" id="UP000632339">
    <property type="component" value="Unassembled WGS sequence"/>
</dbReference>
<evidence type="ECO:0000313" key="3">
    <source>
        <dbReference type="EMBL" id="GGM83492.1"/>
    </source>
</evidence>
<name>A0ABQ2HL39_9BACT</name>
<organism evidence="3 4">
    <name type="scientific">Dyadobacter beijingensis</name>
    <dbReference type="NCBI Taxonomy" id="365489"/>
    <lineage>
        <taxon>Bacteria</taxon>
        <taxon>Pseudomonadati</taxon>
        <taxon>Bacteroidota</taxon>
        <taxon>Cytophagia</taxon>
        <taxon>Cytophagales</taxon>
        <taxon>Spirosomataceae</taxon>
        <taxon>Dyadobacter</taxon>
    </lineage>
</organism>
<dbReference type="InterPro" id="IPR026444">
    <property type="entry name" value="Secre_tail"/>
</dbReference>
<proteinExistence type="predicted"/>
<sequence length="250" mass="27059">MKKFVLLLILLPPCLPASAQTLAPFAVNSSGGEGNAGGSWLAWSVGETSITTLGSGPGQLSQGILQPDANGIFPVKLIYFNGKPGEGRNTLFWATSEETENSHFEIQKSPDGIHFFPMGRIPGSGSTYVRKTYDATDTSPFPNTYYRLKQVDYDGTFSFSSVIYIQQTDAAGFTLYPNPADDVLHLSVGTNFGPLQITVYDEAGRHLLRQTAHQADGPVLKLSGLRPGNYIIQVSGPSAVPIWTARFVKR</sequence>
<accession>A0ABQ2HL39</accession>
<keyword evidence="1" id="KW-0732">Signal</keyword>
<evidence type="ECO:0000256" key="1">
    <source>
        <dbReference type="SAM" id="SignalP"/>
    </source>
</evidence>
<protein>
    <recommendedName>
        <fullName evidence="2">Secretion system C-terminal sorting domain-containing protein</fullName>
    </recommendedName>
</protein>
<dbReference type="Pfam" id="PF18962">
    <property type="entry name" value="Por_Secre_tail"/>
    <property type="match status" value="1"/>
</dbReference>
<reference evidence="4" key="1">
    <citation type="journal article" date="2019" name="Int. J. Syst. Evol. Microbiol.">
        <title>The Global Catalogue of Microorganisms (GCM) 10K type strain sequencing project: providing services to taxonomists for standard genome sequencing and annotation.</title>
        <authorList>
            <consortium name="The Broad Institute Genomics Platform"/>
            <consortium name="The Broad Institute Genome Sequencing Center for Infectious Disease"/>
            <person name="Wu L."/>
            <person name="Ma J."/>
        </authorList>
    </citation>
    <scope>NUCLEOTIDE SEQUENCE [LARGE SCALE GENOMIC DNA]</scope>
    <source>
        <strain evidence="4">CGMCC 1.6375</strain>
    </source>
</reference>
<gene>
    <name evidence="3" type="ORF">GCM10010967_14070</name>
</gene>
<keyword evidence="4" id="KW-1185">Reference proteome</keyword>